<evidence type="ECO:0000313" key="2">
    <source>
        <dbReference type="EMBL" id="OAQ66220.1"/>
    </source>
</evidence>
<dbReference type="EMBL" id="LSBJ02000004">
    <property type="protein sequence ID" value="OAQ66220.1"/>
    <property type="molecule type" value="Genomic_DNA"/>
</dbReference>
<gene>
    <name evidence="2" type="ORF">VFPPC_07799</name>
</gene>
<evidence type="ECO:0000313" key="3">
    <source>
        <dbReference type="Proteomes" id="UP000078397"/>
    </source>
</evidence>
<reference evidence="2 3" key="1">
    <citation type="journal article" date="2016" name="PLoS Pathog.">
        <title>Biosynthesis of antibiotic leucinostatins in bio-control fungus Purpureocillium lilacinum and their inhibition on phytophthora revealed by genome mining.</title>
        <authorList>
            <person name="Wang G."/>
            <person name="Liu Z."/>
            <person name="Lin R."/>
            <person name="Li E."/>
            <person name="Mao Z."/>
            <person name="Ling J."/>
            <person name="Yang Y."/>
            <person name="Yin W.B."/>
            <person name="Xie B."/>
        </authorList>
    </citation>
    <scope>NUCLEOTIDE SEQUENCE [LARGE SCALE GENOMIC DNA]</scope>
    <source>
        <strain evidence="2">170</strain>
    </source>
</reference>
<dbReference type="PANTHER" id="PTHR33112:SF9">
    <property type="entry name" value="HETEROKARYON INCOMPATIBILITY DOMAIN-CONTAINING PROTEIN"/>
    <property type="match status" value="1"/>
</dbReference>
<dbReference type="Proteomes" id="UP000078397">
    <property type="component" value="Unassembled WGS sequence"/>
</dbReference>
<feature type="domain" description="Heterokaryon incompatibility" evidence="1">
    <location>
        <begin position="194"/>
        <end position="353"/>
    </location>
</feature>
<name>A0A179FLW4_METCM</name>
<dbReference type="Pfam" id="PF06985">
    <property type="entry name" value="HET"/>
    <property type="match status" value="1"/>
</dbReference>
<organism evidence="2 3">
    <name type="scientific">Pochonia chlamydosporia 170</name>
    <dbReference type="NCBI Taxonomy" id="1380566"/>
    <lineage>
        <taxon>Eukaryota</taxon>
        <taxon>Fungi</taxon>
        <taxon>Dikarya</taxon>
        <taxon>Ascomycota</taxon>
        <taxon>Pezizomycotina</taxon>
        <taxon>Sordariomycetes</taxon>
        <taxon>Hypocreomycetidae</taxon>
        <taxon>Hypocreales</taxon>
        <taxon>Clavicipitaceae</taxon>
        <taxon>Pochonia</taxon>
    </lineage>
</organism>
<sequence length="641" mass="71991">MPLLQTLKALTRRPRRCGACLFELDPRAKTLRTDLDVFVGSAFATSDRHTVSHESFITSSSRGCEKCNAILEAIAQQGISFQTAEWNYLPQRSGQGPHLELLEPGILFELCTNASVPEDKFSRRHMCLWNGTKLSGSTGDATSLKLASTWINTCRSQHAQCQPPSEFVPTRLLQISETDNTTIQLVQNPTTCSYAALSHRWTPETQTSRLEKSNLAQRLATGIPIKLFPQVMQDAILVSQTLGIKYIWIDSMCIIQDSKEDWLHEAATMASIYTNAELTVAASWCATPGQSLFSNRTHIAIDITSFNNEGVFLRRLNPHFTWQDVEHDWFKDDPYTDAEAEWPLLSRGWVYQEQLLSRRMLHFTKDEIIWECNECTVCECRPVQTADSTGPRVVKLPVVSKSWSQIIQEYAKRSLTFPTDRLPALAGVAKAFGGKGTREYLCGLWGDDLEGCFFWYVAGGISPRPDMYMPSWSWASTTGNIETWGSSIEDLEFKGHRVVYGGDEHMGDVREGEITLTGRIVHGTAFWKLAGDGLVFGVAFDGKQFKVHADYNWDSEGRWLVADGCRVAMLLFGQSTRTNFDPDEGSNESVIASCLVLRCVDEDKGVYERVGVTHGEGMRDEEYLDFDKVKAESEIMTITII</sequence>
<dbReference type="InterPro" id="IPR010730">
    <property type="entry name" value="HET"/>
</dbReference>
<evidence type="ECO:0000259" key="1">
    <source>
        <dbReference type="Pfam" id="PF06985"/>
    </source>
</evidence>
<dbReference type="RefSeq" id="XP_018143307.1">
    <property type="nucleotide sequence ID" value="XM_018286606.1"/>
</dbReference>
<dbReference type="OrthoDB" id="4946202at2759"/>
<comment type="caution">
    <text evidence="2">The sequence shown here is derived from an EMBL/GenBank/DDBJ whole genome shotgun (WGS) entry which is preliminary data.</text>
</comment>
<accession>A0A179FLW4</accession>
<protein>
    <submittedName>
        <fullName evidence="2">HET domain-containing protein</fullName>
    </submittedName>
</protein>
<dbReference type="GeneID" id="28850600"/>
<dbReference type="KEGG" id="pchm:VFPPC_07799"/>
<dbReference type="PANTHER" id="PTHR33112">
    <property type="entry name" value="DOMAIN PROTEIN, PUTATIVE-RELATED"/>
    <property type="match status" value="1"/>
</dbReference>
<dbReference type="AlphaFoldDB" id="A0A179FLW4"/>
<proteinExistence type="predicted"/>
<keyword evidence="3" id="KW-1185">Reference proteome</keyword>